<sequence>MVTRILPLLSSNIPLVLSLSKVSIFLNQFPFTLKKGKFIIRTSTKCQRLTAILAILLHFVVALKWVLDQWLYPKSPASPIWKYVLMYYCIILLEAIGAFIVHISLLKEETVFLLNSALQVEQDSKMKGNSIVHVYYILFIALSIMAVILIPITGFAFGCLRPCMPPTWTSAINLGSVKTEGIRCLRTYRALQILTDMHNSVFRHPIMSILVGSITACESFALYTLITSSAVIPFPVLILFTAVGFYLFIVIIGPFKIMANPFVQSVELLHAFESMKGSKLIKRLVKSFPPSKLTLGVGRFFDRATSLVICSQCVDLLITFLLM</sequence>
<evidence type="ECO:0000256" key="1">
    <source>
        <dbReference type="SAM" id="Phobius"/>
    </source>
</evidence>
<feature type="transmembrane region" description="Helical" evidence="1">
    <location>
        <begin position="85"/>
        <end position="106"/>
    </location>
</feature>
<feature type="transmembrane region" description="Helical" evidence="1">
    <location>
        <begin position="134"/>
        <end position="157"/>
    </location>
</feature>
<feature type="transmembrane region" description="Helical" evidence="1">
    <location>
        <begin position="46"/>
        <end position="65"/>
    </location>
</feature>
<organism evidence="2 3">
    <name type="scientific">Folsomia candida</name>
    <name type="common">Springtail</name>
    <dbReference type="NCBI Taxonomy" id="158441"/>
    <lineage>
        <taxon>Eukaryota</taxon>
        <taxon>Metazoa</taxon>
        <taxon>Ecdysozoa</taxon>
        <taxon>Arthropoda</taxon>
        <taxon>Hexapoda</taxon>
        <taxon>Collembola</taxon>
        <taxon>Entomobryomorpha</taxon>
        <taxon>Isotomoidea</taxon>
        <taxon>Isotomidae</taxon>
        <taxon>Proisotominae</taxon>
        <taxon>Folsomia</taxon>
    </lineage>
</organism>
<accession>A0A226ECZ2</accession>
<dbReference type="EMBL" id="LNIX01000005">
    <property type="protein sequence ID" value="OXA54994.1"/>
    <property type="molecule type" value="Genomic_DNA"/>
</dbReference>
<evidence type="ECO:0000313" key="2">
    <source>
        <dbReference type="EMBL" id="OXA54994.1"/>
    </source>
</evidence>
<dbReference type="AlphaFoldDB" id="A0A226ECZ2"/>
<feature type="transmembrane region" description="Helical" evidence="1">
    <location>
        <begin position="206"/>
        <end position="225"/>
    </location>
</feature>
<protein>
    <recommendedName>
        <fullName evidence="4">Gustatory receptor</fullName>
    </recommendedName>
</protein>
<keyword evidence="1" id="KW-0812">Transmembrane</keyword>
<proteinExistence type="predicted"/>
<keyword evidence="1" id="KW-1133">Transmembrane helix</keyword>
<reference evidence="2 3" key="1">
    <citation type="submission" date="2015-12" db="EMBL/GenBank/DDBJ databases">
        <title>The genome of Folsomia candida.</title>
        <authorList>
            <person name="Faddeeva A."/>
            <person name="Derks M.F."/>
            <person name="Anvar Y."/>
            <person name="Smit S."/>
            <person name="Van Straalen N."/>
            <person name="Roelofs D."/>
        </authorList>
    </citation>
    <scope>NUCLEOTIDE SEQUENCE [LARGE SCALE GENOMIC DNA]</scope>
    <source>
        <strain evidence="2 3">VU population</strain>
        <tissue evidence="2">Whole body</tissue>
    </source>
</reference>
<name>A0A226ECZ2_FOLCA</name>
<comment type="caution">
    <text evidence="2">The sequence shown here is derived from an EMBL/GenBank/DDBJ whole genome shotgun (WGS) entry which is preliminary data.</text>
</comment>
<evidence type="ECO:0000313" key="3">
    <source>
        <dbReference type="Proteomes" id="UP000198287"/>
    </source>
</evidence>
<dbReference type="Proteomes" id="UP000198287">
    <property type="component" value="Unassembled WGS sequence"/>
</dbReference>
<keyword evidence="3" id="KW-1185">Reference proteome</keyword>
<evidence type="ECO:0008006" key="4">
    <source>
        <dbReference type="Google" id="ProtNLM"/>
    </source>
</evidence>
<feature type="transmembrane region" description="Helical" evidence="1">
    <location>
        <begin position="237"/>
        <end position="259"/>
    </location>
</feature>
<gene>
    <name evidence="2" type="ORF">Fcan01_11268</name>
</gene>
<keyword evidence="1" id="KW-0472">Membrane</keyword>